<gene>
    <name evidence="1" type="ORF">NCTC12965_01215</name>
</gene>
<reference evidence="1" key="1">
    <citation type="submission" date="2019-05" db="EMBL/GenBank/DDBJ databases">
        <authorList>
            <consortium name="Pathogen Informatics"/>
        </authorList>
    </citation>
    <scope>NUCLEOTIDE SEQUENCE [LARGE SCALE GENOMIC DNA]</scope>
    <source>
        <strain evidence="1">NCTC12965</strain>
    </source>
</reference>
<organism evidence="1">
    <name type="scientific">Serratia fonticola</name>
    <dbReference type="NCBI Taxonomy" id="47917"/>
    <lineage>
        <taxon>Bacteria</taxon>
        <taxon>Pseudomonadati</taxon>
        <taxon>Pseudomonadota</taxon>
        <taxon>Gammaproteobacteria</taxon>
        <taxon>Enterobacterales</taxon>
        <taxon>Yersiniaceae</taxon>
        <taxon>Serratia</taxon>
    </lineage>
</organism>
<name>A0A4U9TYL8_SERFO</name>
<evidence type="ECO:0000313" key="1">
    <source>
        <dbReference type="EMBL" id="VTR21261.1"/>
    </source>
</evidence>
<accession>A0A4U9TYL8</accession>
<protein>
    <submittedName>
        <fullName evidence="1">Uncharacterized protein</fullName>
    </submittedName>
</protein>
<sequence>MRQRLLNSSDAGCAGHLFDRQFGSLFTDGVTGAFDSTNRRLWIGHAAKGDICPLGGKIDRGRLHAGNGF</sequence>
<dbReference type="EMBL" id="CABEEZ010000023">
    <property type="protein sequence ID" value="VTR21261.1"/>
    <property type="molecule type" value="Genomic_DNA"/>
</dbReference>
<proteinExistence type="predicted"/>
<dbReference type="AlphaFoldDB" id="A0A4U9TYL8"/>